<proteinExistence type="predicted"/>
<protein>
    <submittedName>
        <fullName evidence="1">Uncharacterized protein</fullName>
    </submittedName>
</protein>
<reference evidence="1" key="1">
    <citation type="submission" date="2020-06" db="EMBL/GenBank/DDBJ databases">
        <title>WGS assembly of Ceratodon purpureus strain R40.</title>
        <authorList>
            <person name="Carey S.B."/>
            <person name="Jenkins J."/>
            <person name="Shu S."/>
            <person name="Lovell J.T."/>
            <person name="Sreedasyam A."/>
            <person name="Maumus F."/>
            <person name="Tiley G.P."/>
            <person name="Fernandez-Pozo N."/>
            <person name="Barry K."/>
            <person name="Chen C."/>
            <person name="Wang M."/>
            <person name="Lipzen A."/>
            <person name="Daum C."/>
            <person name="Saski C.A."/>
            <person name="Payton A.C."/>
            <person name="Mcbreen J.C."/>
            <person name="Conrad R.E."/>
            <person name="Kollar L.M."/>
            <person name="Olsson S."/>
            <person name="Huttunen S."/>
            <person name="Landis J.B."/>
            <person name="Wickett N.J."/>
            <person name="Johnson M.G."/>
            <person name="Rensing S.A."/>
            <person name="Grimwood J."/>
            <person name="Schmutz J."/>
            <person name="Mcdaniel S.F."/>
        </authorList>
    </citation>
    <scope>NUCLEOTIDE SEQUENCE</scope>
    <source>
        <strain evidence="1">R40</strain>
    </source>
</reference>
<accession>A0A8T0IAX8</accession>
<evidence type="ECO:0000313" key="1">
    <source>
        <dbReference type="EMBL" id="KAG0579961.1"/>
    </source>
</evidence>
<dbReference type="AlphaFoldDB" id="A0A8T0IAX8"/>
<name>A0A8T0IAX8_CERPU</name>
<keyword evidence="2" id="KW-1185">Reference proteome</keyword>
<dbReference type="EMBL" id="CM026424">
    <property type="protein sequence ID" value="KAG0579961.1"/>
    <property type="molecule type" value="Genomic_DNA"/>
</dbReference>
<evidence type="ECO:0000313" key="2">
    <source>
        <dbReference type="Proteomes" id="UP000822688"/>
    </source>
</evidence>
<gene>
    <name evidence="1" type="ORF">KC19_4G138200</name>
</gene>
<comment type="caution">
    <text evidence="1">The sequence shown here is derived from an EMBL/GenBank/DDBJ whole genome shotgun (WGS) entry which is preliminary data.</text>
</comment>
<sequence length="78" mass="8590">MLSLLSRSFSTVIKTASYLPVVSAFQLLSLLISEHEYQVVELHTICHELEASVYRASRTSTAGCCASLSTIDDLNLRV</sequence>
<dbReference type="Proteomes" id="UP000822688">
    <property type="component" value="Chromosome 4"/>
</dbReference>
<organism evidence="1 2">
    <name type="scientific">Ceratodon purpureus</name>
    <name type="common">Fire moss</name>
    <name type="synonym">Dicranum purpureum</name>
    <dbReference type="NCBI Taxonomy" id="3225"/>
    <lineage>
        <taxon>Eukaryota</taxon>
        <taxon>Viridiplantae</taxon>
        <taxon>Streptophyta</taxon>
        <taxon>Embryophyta</taxon>
        <taxon>Bryophyta</taxon>
        <taxon>Bryophytina</taxon>
        <taxon>Bryopsida</taxon>
        <taxon>Dicranidae</taxon>
        <taxon>Pseudoditrichales</taxon>
        <taxon>Ditrichaceae</taxon>
        <taxon>Ceratodon</taxon>
    </lineage>
</organism>